<keyword evidence="4" id="KW-0413">Isomerase</keyword>
<dbReference type="InterPro" id="IPR029068">
    <property type="entry name" value="Glyas_Bleomycin-R_OHBP_Dase"/>
</dbReference>
<evidence type="ECO:0000313" key="5">
    <source>
        <dbReference type="Proteomes" id="UP001200110"/>
    </source>
</evidence>
<dbReference type="CDD" id="cd07249">
    <property type="entry name" value="MMCE"/>
    <property type="match status" value="1"/>
</dbReference>
<dbReference type="Pfam" id="PF13669">
    <property type="entry name" value="Glyoxalase_4"/>
    <property type="match status" value="1"/>
</dbReference>
<evidence type="ECO:0000256" key="1">
    <source>
        <dbReference type="ARBA" id="ARBA00009308"/>
    </source>
</evidence>
<dbReference type="SUPFAM" id="SSF54593">
    <property type="entry name" value="Glyoxalase/Bleomycin resistance protein/Dihydroxybiphenyl dioxygenase"/>
    <property type="match status" value="1"/>
</dbReference>
<evidence type="ECO:0000256" key="2">
    <source>
        <dbReference type="ARBA" id="ARBA00022723"/>
    </source>
</evidence>
<sequence length="164" mass="17360">MSNSASEHVNSTTSDDGALASVGDLVVGIDHVGIAVADLDASAAWYRDNFGFENLHEEINEEQGVREAMVGPRDGTGALIQLLAPLNEESTIAKFIDRNGPGLQQMAVRVTDLDAITTRLTDAGVRLLYPAAKRGTADSRINFVHPKDAGGVLLELVEPAADAH</sequence>
<dbReference type="RefSeq" id="WP_236997620.1">
    <property type="nucleotide sequence ID" value="NZ_JAKKOR010000005.1"/>
</dbReference>
<dbReference type="Proteomes" id="UP001200110">
    <property type="component" value="Unassembled WGS sequence"/>
</dbReference>
<dbReference type="EMBL" id="JAKKOR010000005">
    <property type="protein sequence ID" value="MCF8588412.1"/>
    <property type="molecule type" value="Genomic_DNA"/>
</dbReference>
<dbReference type="InterPro" id="IPR037523">
    <property type="entry name" value="VOC_core"/>
</dbReference>
<keyword evidence="2" id="KW-0479">Metal-binding</keyword>
<dbReference type="InterPro" id="IPR051785">
    <property type="entry name" value="MMCE/EMCE_epimerase"/>
</dbReference>
<gene>
    <name evidence="4" type="primary">mce</name>
    <name evidence="4" type="ORF">L5G33_08025</name>
</gene>
<dbReference type="PANTHER" id="PTHR43048">
    <property type="entry name" value="METHYLMALONYL-COA EPIMERASE"/>
    <property type="match status" value="1"/>
</dbReference>
<dbReference type="NCBIfam" id="TIGR03081">
    <property type="entry name" value="metmalonyl_epim"/>
    <property type="match status" value="1"/>
</dbReference>
<feature type="domain" description="VOC" evidence="3">
    <location>
        <begin position="28"/>
        <end position="159"/>
    </location>
</feature>
<comment type="caution">
    <text evidence="4">The sequence shown here is derived from an EMBL/GenBank/DDBJ whole genome shotgun (WGS) entry which is preliminary data.</text>
</comment>
<dbReference type="PROSITE" id="PS51819">
    <property type="entry name" value="VOC"/>
    <property type="match status" value="1"/>
</dbReference>
<evidence type="ECO:0000313" key="4">
    <source>
        <dbReference type="EMBL" id="MCF8588412.1"/>
    </source>
</evidence>
<name>A0ABS9IS66_9ACTN</name>
<dbReference type="GO" id="GO:0004493">
    <property type="term" value="F:methylmalonyl-CoA epimerase activity"/>
    <property type="evidence" value="ECO:0007669"/>
    <property type="project" value="UniProtKB-EC"/>
</dbReference>
<proteinExistence type="inferred from homology"/>
<evidence type="ECO:0000259" key="3">
    <source>
        <dbReference type="PROSITE" id="PS51819"/>
    </source>
</evidence>
<dbReference type="PANTHER" id="PTHR43048:SF3">
    <property type="entry name" value="METHYLMALONYL-COA EPIMERASE, MITOCHONDRIAL"/>
    <property type="match status" value="1"/>
</dbReference>
<dbReference type="Gene3D" id="3.10.180.10">
    <property type="entry name" value="2,3-Dihydroxybiphenyl 1,2-Dioxygenase, domain 1"/>
    <property type="match status" value="1"/>
</dbReference>
<keyword evidence="5" id="KW-1185">Reference proteome</keyword>
<accession>A0ABS9IS66</accession>
<dbReference type="EC" id="5.1.99.1" evidence="4"/>
<comment type="similarity">
    <text evidence="1">Belongs to the methylmalonyl-CoA epimerase family.</text>
</comment>
<protein>
    <submittedName>
        <fullName evidence="4">Methylmalonyl-CoA epimerase</fullName>
        <ecNumber evidence="4">5.1.99.1</ecNumber>
    </submittedName>
</protein>
<dbReference type="InterPro" id="IPR017515">
    <property type="entry name" value="MeMalonyl-CoA_epimerase"/>
</dbReference>
<organism evidence="4 5">
    <name type="scientific">Gordonia liuliyuniae</name>
    <dbReference type="NCBI Taxonomy" id="2911517"/>
    <lineage>
        <taxon>Bacteria</taxon>
        <taxon>Bacillati</taxon>
        <taxon>Actinomycetota</taxon>
        <taxon>Actinomycetes</taxon>
        <taxon>Mycobacteriales</taxon>
        <taxon>Gordoniaceae</taxon>
        <taxon>Gordonia</taxon>
    </lineage>
</organism>
<reference evidence="4 5" key="1">
    <citation type="submission" date="2022-01" db="EMBL/GenBank/DDBJ databases">
        <authorList>
            <person name="Huang Y."/>
        </authorList>
    </citation>
    <scope>NUCLEOTIDE SEQUENCE [LARGE SCALE GENOMIC DNA]</scope>
    <source>
        <strain evidence="4 5">HY366</strain>
    </source>
</reference>